<evidence type="ECO:0000256" key="1">
    <source>
        <dbReference type="SAM" id="MobiDB-lite"/>
    </source>
</evidence>
<proteinExistence type="predicted"/>
<accession>A0ABN9QW63</accession>
<organism evidence="2 3">
    <name type="scientific">Prorocentrum cordatum</name>
    <dbReference type="NCBI Taxonomy" id="2364126"/>
    <lineage>
        <taxon>Eukaryota</taxon>
        <taxon>Sar</taxon>
        <taxon>Alveolata</taxon>
        <taxon>Dinophyceae</taxon>
        <taxon>Prorocentrales</taxon>
        <taxon>Prorocentraceae</taxon>
        <taxon>Prorocentrum</taxon>
    </lineage>
</organism>
<evidence type="ECO:0000313" key="3">
    <source>
        <dbReference type="Proteomes" id="UP001189429"/>
    </source>
</evidence>
<name>A0ABN9QW63_9DINO</name>
<comment type="caution">
    <text evidence="2">The sequence shown here is derived from an EMBL/GenBank/DDBJ whole genome shotgun (WGS) entry which is preliminary data.</text>
</comment>
<dbReference type="SUPFAM" id="SSF52799">
    <property type="entry name" value="(Phosphotyrosine protein) phosphatases II"/>
    <property type="match status" value="1"/>
</dbReference>
<dbReference type="Proteomes" id="UP001189429">
    <property type="component" value="Unassembled WGS sequence"/>
</dbReference>
<evidence type="ECO:0000313" key="2">
    <source>
        <dbReference type="EMBL" id="CAK0807985.1"/>
    </source>
</evidence>
<keyword evidence="3" id="KW-1185">Reference proteome</keyword>
<sequence>MTSSENSLYDKCERLTLMPAGRFFKLAPSWEQTRVWAIDIHRTTIWEVCLDIIRQLAVSALEAKKFAKVTELDLGSTKQLSYDRAIPETAEPEEVRPLAGLACQASAEADKTLIKDSPQAFAVSKSNAGRKEECKALYKPVVLSNCDQILPFLYLGGVDAVVDTERVVDQGIRAVVCCLRDLEFPTRDFSNDLEYYRVDVEDISREPIDAAVDSSPRPPPSSTPGCLASSPCWSTAARACPGAPRW</sequence>
<dbReference type="EMBL" id="CAUYUJ010004063">
    <property type="protein sequence ID" value="CAK0807985.1"/>
    <property type="molecule type" value="Genomic_DNA"/>
</dbReference>
<feature type="region of interest" description="Disordered" evidence="1">
    <location>
        <begin position="209"/>
        <end position="229"/>
    </location>
</feature>
<reference evidence="2" key="1">
    <citation type="submission" date="2023-10" db="EMBL/GenBank/DDBJ databases">
        <authorList>
            <person name="Chen Y."/>
            <person name="Shah S."/>
            <person name="Dougan E. K."/>
            <person name="Thang M."/>
            <person name="Chan C."/>
        </authorList>
    </citation>
    <scope>NUCLEOTIDE SEQUENCE [LARGE SCALE GENOMIC DNA]</scope>
</reference>
<protein>
    <submittedName>
        <fullName evidence="2">Uncharacterized protein</fullName>
    </submittedName>
</protein>
<gene>
    <name evidence="2" type="ORF">PCOR1329_LOCUS13704</name>
</gene>
<dbReference type="InterPro" id="IPR029021">
    <property type="entry name" value="Prot-tyrosine_phosphatase-like"/>
</dbReference>
<dbReference type="Gene3D" id="3.90.190.10">
    <property type="entry name" value="Protein tyrosine phosphatase superfamily"/>
    <property type="match status" value="1"/>
</dbReference>
<dbReference type="CDD" id="cd14498">
    <property type="entry name" value="DSP"/>
    <property type="match status" value="1"/>
</dbReference>